<feature type="region of interest" description="Disordered" evidence="7">
    <location>
        <begin position="1"/>
        <end position="42"/>
    </location>
</feature>
<dbReference type="InterPro" id="IPR001543">
    <property type="entry name" value="FliN-like_C"/>
</dbReference>
<keyword evidence="4" id="KW-0145">Chemotaxis</keyword>
<evidence type="ECO:0000259" key="8">
    <source>
        <dbReference type="Pfam" id="PF01052"/>
    </source>
</evidence>
<dbReference type="NCBIfam" id="TIGR02480">
    <property type="entry name" value="fliN"/>
    <property type="match status" value="1"/>
</dbReference>
<proteinExistence type="inferred from homology"/>
<dbReference type="InterPro" id="IPR007597">
    <property type="entry name" value="CheC"/>
</dbReference>
<keyword evidence="10" id="KW-0282">Flagellum</keyword>
<dbReference type="InterPro" id="IPR028976">
    <property type="entry name" value="CheC-like_sf"/>
</dbReference>
<dbReference type="PANTHER" id="PTHR43484:SF1">
    <property type="entry name" value="FLAGELLAR MOTOR SWITCH PROTEIN FLIN"/>
    <property type="match status" value="1"/>
</dbReference>
<organism evidence="10 11">
    <name type="scientific">Clostridium luticellarii</name>
    <dbReference type="NCBI Taxonomy" id="1691940"/>
    <lineage>
        <taxon>Bacteria</taxon>
        <taxon>Bacillati</taxon>
        <taxon>Bacillota</taxon>
        <taxon>Clostridia</taxon>
        <taxon>Eubacteriales</taxon>
        <taxon>Clostridiaceae</taxon>
        <taxon>Clostridium</taxon>
    </lineage>
</organism>
<dbReference type="Gene3D" id="3.40.1550.10">
    <property type="entry name" value="CheC-like"/>
    <property type="match status" value="1"/>
</dbReference>
<dbReference type="Pfam" id="PF04509">
    <property type="entry name" value="CheC"/>
    <property type="match status" value="2"/>
</dbReference>
<comment type="caution">
    <text evidence="10">The sequence shown here is derived from an EMBL/GenBank/DDBJ whole genome shotgun (WGS) entry which is preliminary data.</text>
</comment>
<evidence type="ECO:0000256" key="7">
    <source>
        <dbReference type="SAM" id="MobiDB-lite"/>
    </source>
</evidence>
<dbReference type="SUPFAM" id="SSF101801">
    <property type="entry name" value="Surface presentation of antigens (SPOA)"/>
    <property type="match status" value="1"/>
</dbReference>
<keyword evidence="10" id="KW-0969">Cilium</keyword>
<feature type="domain" description="CheC-like protein" evidence="9">
    <location>
        <begin position="147"/>
        <end position="181"/>
    </location>
</feature>
<dbReference type="GO" id="GO:0005886">
    <property type="term" value="C:plasma membrane"/>
    <property type="evidence" value="ECO:0007669"/>
    <property type="project" value="UniProtKB-SubCell"/>
</dbReference>
<evidence type="ECO:0000256" key="2">
    <source>
        <dbReference type="ARBA" id="ARBA00009226"/>
    </source>
</evidence>
<dbReference type="GO" id="GO:0016787">
    <property type="term" value="F:hydrolase activity"/>
    <property type="evidence" value="ECO:0007669"/>
    <property type="project" value="InterPro"/>
</dbReference>
<dbReference type="SUPFAM" id="SSF103039">
    <property type="entry name" value="CheC-like"/>
    <property type="match status" value="1"/>
</dbReference>
<dbReference type="PANTHER" id="PTHR43484">
    <property type="match status" value="1"/>
</dbReference>
<feature type="compositionally biased region" description="Low complexity" evidence="7">
    <location>
        <begin position="278"/>
        <end position="291"/>
    </location>
</feature>
<evidence type="ECO:0000256" key="5">
    <source>
        <dbReference type="ARBA" id="ARBA00022779"/>
    </source>
</evidence>
<dbReference type="GO" id="GO:0006935">
    <property type="term" value="P:chemotaxis"/>
    <property type="evidence" value="ECO:0007669"/>
    <property type="project" value="UniProtKB-KW"/>
</dbReference>
<sequence>MSNGNGNGFLSQEEIDALLNGGEDKKEKTDPSSEMNSQGAAELSDVQKDLLGEIGNISMGSASTALSTIINQQVNITTPVVTVTTLKKLKDEFEVPNIALEVQYTRGIVGENLLVMKVMDAAVIADLMMGGSGQLKEEKSELSEIEVSAVSEAMNQMIGSAATSMATMFMREVNISPPKSKIWTDLTEPLSEGISDEEPVVKVSFSLKIGKLVDSHIMQLFPMETAKKIVSIMMGQENAEEEAAAAESSSKSSEEKKDAPAPQSETQSPAAQPETQPSAAASDAASQQNNSREGSINEKPIETSSAGAVNKKVPVKEAAFQPLGKSKATEIVPKNIDLILDVPLEISVVLGRTRKNIKDILNLGTGSLVELDKLAEEPVEILVNGKKIAYGEVVVVDENFGVRITGIVSNEERIQSLR</sequence>
<feature type="domain" description="CheC-like protein" evidence="9">
    <location>
        <begin position="47"/>
        <end position="82"/>
    </location>
</feature>
<dbReference type="GO" id="GO:0071973">
    <property type="term" value="P:bacterial-type flagellum-dependent cell motility"/>
    <property type="evidence" value="ECO:0007669"/>
    <property type="project" value="InterPro"/>
</dbReference>
<evidence type="ECO:0000313" key="10">
    <source>
        <dbReference type="EMBL" id="PRR85235.1"/>
    </source>
</evidence>
<feature type="compositionally biased region" description="Polar residues" evidence="7">
    <location>
        <begin position="1"/>
        <end position="10"/>
    </location>
</feature>
<dbReference type="InterPro" id="IPR012826">
    <property type="entry name" value="FliN"/>
</dbReference>
<evidence type="ECO:0000313" key="11">
    <source>
        <dbReference type="Proteomes" id="UP000237798"/>
    </source>
</evidence>
<dbReference type="Gene3D" id="2.30.330.10">
    <property type="entry name" value="SpoA-like"/>
    <property type="match status" value="1"/>
</dbReference>
<gene>
    <name evidence="10" type="primary">fliN</name>
    <name evidence="10" type="ORF">CLLU_17910</name>
</gene>
<dbReference type="GO" id="GO:0009425">
    <property type="term" value="C:bacterial-type flagellum basal body"/>
    <property type="evidence" value="ECO:0007669"/>
    <property type="project" value="InterPro"/>
</dbReference>
<dbReference type="InterPro" id="IPR036429">
    <property type="entry name" value="SpoA-like_sf"/>
</dbReference>
<keyword evidence="11" id="KW-1185">Reference proteome</keyword>
<dbReference type="OrthoDB" id="9773459at2"/>
<dbReference type="InterPro" id="IPR051469">
    <property type="entry name" value="FliN/MopA/SpaO"/>
</dbReference>
<comment type="similarity">
    <text evidence="2">Belongs to the FliN/MopA/SpaO family.</text>
</comment>
<evidence type="ECO:0000259" key="9">
    <source>
        <dbReference type="Pfam" id="PF04509"/>
    </source>
</evidence>
<evidence type="ECO:0000256" key="3">
    <source>
        <dbReference type="ARBA" id="ARBA00022475"/>
    </source>
</evidence>
<dbReference type="CDD" id="cd17907">
    <property type="entry name" value="FliY_FliN-Y"/>
    <property type="match status" value="1"/>
</dbReference>
<comment type="subcellular location">
    <subcellularLocation>
        <location evidence="1">Cell membrane</location>
        <topology evidence="1">Peripheral membrane protein</topology>
        <orientation evidence="1">Cytoplasmic side</orientation>
    </subcellularLocation>
</comment>
<name>A0A2T0BMY1_9CLOT</name>
<dbReference type="NCBIfam" id="NF005995">
    <property type="entry name" value="PRK08119.1"/>
    <property type="match status" value="1"/>
</dbReference>
<evidence type="ECO:0000256" key="4">
    <source>
        <dbReference type="ARBA" id="ARBA00022500"/>
    </source>
</evidence>
<dbReference type="Proteomes" id="UP000237798">
    <property type="component" value="Unassembled WGS sequence"/>
</dbReference>
<feature type="region of interest" description="Disordered" evidence="7">
    <location>
        <begin position="238"/>
        <end position="308"/>
    </location>
</feature>
<dbReference type="RefSeq" id="WP_106009392.1">
    <property type="nucleotide sequence ID" value="NZ_PVXP01000021.1"/>
</dbReference>
<dbReference type="EMBL" id="PVXP01000021">
    <property type="protein sequence ID" value="PRR85235.1"/>
    <property type="molecule type" value="Genomic_DNA"/>
</dbReference>
<dbReference type="AlphaFoldDB" id="A0A2T0BMY1"/>
<feature type="domain" description="Flagellar motor switch protein FliN-like C-terminal" evidence="8">
    <location>
        <begin position="338"/>
        <end position="408"/>
    </location>
</feature>
<feature type="compositionally biased region" description="Basic and acidic residues" evidence="7">
    <location>
        <begin position="22"/>
        <end position="31"/>
    </location>
</feature>
<reference evidence="10 11" key="1">
    <citation type="submission" date="2018-03" db="EMBL/GenBank/DDBJ databases">
        <title>Genome sequence of Clostridium luticellarii DSM 29923.</title>
        <authorList>
            <person name="Poehlein A."/>
            <person name="Daniel R."/>
        </authorList>
    </citation>
    <scope>NUCLEOTIDE SEQUENCE [LARGE SCALE GENOMIC DNA]</scope>
    <source>
        <strain evidence="10 11">DSM 29923</strain>
    </source>
</reference>
<evidence type="ECO:0000256" key="6">
    <source>
        <dbReference type="ARBA" id="ARBA00023136"/>
    </source>
</evidence>
<accession>A0A2T0BMY1</accession>
<dbReference type="InterPro" id="IPR001172">
    <property type="entry name" value="FliN_T3SS_HrcQb"/>
</dbReference>
<evidence type="ECO:0000256" key="1">
    <source>
        <dbReference type="ARBA" id="ARBA00004413"/>
    </source>
</evidence>
<dbReference type="PRINTS" id="PR00956">
    <property type="entry name" value="FLGMOTORFLIN"/>
</dbReference>
<protein>
    <submittedName>
        <fullName evidence="10">Flagellar motor switch protein FliN</fullName>
    </submittedName>
</protein>
<dbReference type="Pfam" id="PF01052">
    <property type="entry name" value="FliMN_C"/>
    <property type="match status" value="1"/>
</dbReference>
<keyword evidence="5" id="KW-0283">Flagellar rotation</keyword>
<dbReference type="GO" id="GO:0003774">
    <property type="term" value="F:cytoskeletal motor activity"/>
    <property type="evidence" value="ECO:0007669"/>
    <property type="project" value="InterPro"/>
</dbReference>
<feature type="compositionally biased region" description="Polar residues" evidence="7">
    <location>
        <begin position="263"/>
        <end position="277"/>
    </location>
</feature>
<keyword evidence="3" id="KW-1003">Cell membrane</keyword>
<keyword evidence="6" id="KW-0472">Membrane</keyword>
<keyword evidence="10" id="KW-0966">Cell projection</keyword>